<name>A0A0A5HTJ7_9BACI</name>
<dbReference type="Proteomes" id="UP000030401">
    <property type="component" value="Unassembled WGS sequence"/>
</dbReference>
<comment type="caution">
    <text evidence="2">The sequence shown here is derived from an EMBL/GenBank/DDBJ whole genome shotgun (WGS) entry which is preliminary data.</text>
</comment>
<sequence length="37" mass="4226">MFNGLFVGLFVMAISVFILFGLFLYLAIKKGQQNKEK</sequence>
<evidence type="ECO:0000256" key="1">
    <source>
        <dbReference type="SAM" id="Phobius"/>
    </source>
</evidence>
<organism evidence="2 3">
    <name type="scientific">Pontibacillus litoralis JSM 072002</name>
    <dbReference type="NCBI Taxonomy" id="1385512"/>
    <lineage>
        <taxon>Bacteria</taxon>
        <taxon>Bacillati</taxon>
        <taxon>Bacillota</taxon>
        <taxon>Bacilli</taxon>
        <taxon>Bacillales</taxon>
        <taxon>Bacillaceae</taxon>
        <taxon>Pontibacillus</taxon>
    </lineage>
</organism>
<proteinExistence type="predicted"/>
<accession>A0A0A5HTJ7</accession>
<keyword evidence="1" id="KW-0812">Transmembrane</keyword>
<evidence type="ECO:0000313" key="3">
    <source>
        <dbReference type="Proteomes" id="UP000030401"/>
    </source>
</evidence>
<dbReference type="EMBL" id="AVPG01000010">
    <property type="protein sequence ID" value="KGX86942.1"/>
    <property type="molecule type" value="Genomic_DNA"/>
</dbReference>
<dbReference type="AlphaFoldDB" id="A0A0A5HTJ7"/>
<keyword evidence="1" id="KW-1133">Transmembrane helix</keyword>
<evidence type="ECO:0000313" key="2">
    <source>
        <dbReference type="EMBL" id="KGX86942.1"/>
    </source>
</evidence>
<keyword evidence="1" id="KW-0472">Membrane</keyword>
<reference evidence="2 3" key="1">
    <citation type="submission" date="2013-08" db="EMBL/GenBank/DDBJ databases">
        <authorList>
            <person name="Huang J."/>
            <person name="Wang G."/>
        </authorList>
    </citation>
    <scope>NUCLEOTIDE SEQUENCE [LARGE SCALE GENOMIC DNA]</scope>
    <source>
        <strain evidence="2 3">JSM 072002</strain>
    </source>
</reference>
<feature type="transmembrane region" description="Helical" evidence="1">
    <location>
        <begin position="6"/>
        <end position="28"/>
    </location>
</feature>
<keyword evidence="3" id="KW-1185">Reference proteome</keyword>
<gene>
    <name evidence="2" type="ORF">N784_03475</name>
</gene>
<protein>
    <submittedName>
        <fullName evidence="2">Uncharacterized protein</fullName>
    </submittedName>
</protein>